<name>A0A1C6SJ98_9ACTN</name>
<evidence type="ECO:0000313" key="2">
    <source>
        <dbReference type="EMBL" id="SCL29513.1"/>
    </source>
</evidence>
<feature type="compositionally biased region" description="Polar residues" evidence="1">
    <location>
        <begin position="44"/>
        <end position="55"/>
    </location>
</feature>
<proteinExistence type="predicted"/>
<evidence type="ECO:0000313" key="3">
    <source>
        <dbReference type="Proteomes" id="UP000199413"/>
    </source>
</evidence>
<organism evidence="2 3">
    <name type="scientific">Micromonospora rhizosphaerae</name>
    <dbReference type="NCBI Taxonomy" id="568872"/>
    <lineage>
        <taxon>Bacteria</taxon>
        <taxon>Bacillati</taxon>
        <taxon>Actinomycetota</taxon>
        <taxon>Actinomycetes</taxon>
        <taxon>Micromonosporales</taxon>
        <taxon>Micromonosporaceae</taxon>
        <taxon>Micromonospora</taxon>
    </lineage>
</organism>
<dbReference type="STRING" id="568872.GA0070624_3896"/>
<keyword evidence="3" id="KW-1185">Reference proteome</keyword>
<dbReference type="RefSeq" id="WP_091343009.1">
    <property type="nucleotide sequence ID" value="NZ_FMHV01000002.1"/>
</dbReference>
<dbReference type="Proteomes" id="UP000199413">
    <property type="component" value="Unassembled WGS sequence"/>
</dbReference>
<protein>
    <submittedName>
        <fullName evidence="2">Uncharacterized protein</fullName>
    </submittedName>
</protein>
<accession>A0A1C6SJ98</accession>
<reference evidence="3" key="1">
    <citation type="submission" date="2016-06" db="EMBL/GenBank/DDBJ databases">
        <authorList>
            <person name="Varghese N."/>
            <person name="Submissions Spin"/>
        </authorList>
    </citation>
    <scope>NUCLEOTIDE SEQUENCE [LARGE SCALE GENOMIC DNA]</scope>
    <source>
        <strain evidence="3">DSM 45431</strain>
    </source>
</reference>
<dbReference type="OrthoDB" id="3427887at2"/>
<evidence type="ECO:0000256" key="1">
    <source>
        <dbReference type="SAM" id="MobiDB-lite"/>
    </source>
</evidence>
<dbReference type="EMBL" id="FMHV01000002">
    <property type="protein sequence ID" value="SCL29513.1"/>
    <property type="molecule type" value="Genomic_DNA"/>
</dbReference>
<sequence length="86" mass="9598">MASSAASRKGWAFIDFPIDRGLAFLTTVARSGPRDSFFPTTSVRFSAGSTSTRPDASSRRRPQTRYDKLAVRYQATLHITAIDEWL</sequence>
<gene>
    <name evidence="2" type="ORF">GA0070624_3896</name>
</gene>
<feature type="region of interest" description="Disordered" evidence="1">
    <location>
        <begin position="44"/>
        <end position="63"/>
    </location>
</feature>
<dbReference type="AlphaFoldDB" id="A0A1C6SJ98"/>